<dbReference type="EMBL" id="JAWWNJ010000149">
    <property type="protein sequence ID" value="KAK6981598.1"/>
    <property type="molecule type" value="Genomic_DNA"/>
</dbReference>
<dbReference type="Proteomes" id="UP001362999">
    <property type="component" value="Unassembled WGS sequence"/>
</dbReference>
<proteinExistence type="predicted"/>
<comment type="caution">
    <text evidence="1">The sequence shown here is derived from an EMBL/GenBank/DDBJ whole genome shotgun (WGS) entry which is preliminary data.</text>
</comment>
<dbReference type="AlphaFoldDB" id="A0AAV9ZGQ3"/>
<organism evidence="1 2">
    <name type="scientific">Favolaschia claudopus</name>
    <dbReference type="NCBI Taxonomy" id="2862362"/>
    <lineage>
        <taxon>Eukaryota</taxon>
        <taxon>Fungi</taxon>
        <taxon>Dikarya</taxon>
        <taxon>Basidiomycota</taxon>
        <taxon>Agaricomycotina</taxon>
        <taxon>Agaricomycetes</taxon>
        <taxon>Agaricomycetidae</taxon>
        <taxon>Agaricales</taxon>
        <taxon>Marasmiineae</taxon>
        <taxon>Mycenaceae</taxon>
        <taxon>Favolaschia</taxon>
    </lineage>
</organism>
<evidence type="ECO:0000313" key="1">
    <source>
        <dbReference type="EMBL" id="KAK6981598.1"/>
    </source>
</evidence>
<keyword evidence="2" id="KW-1185">Reference proteome</keyword>
<name>A0AAV9ZGQ3_9AGAR</name>
<sequence length="242" mass="26268">MFFQRAPVREFVGFHGTNNRTAQFWKDKGAVLKPPPTTSTYDFPGLTVLFNFFSSRKNNDGSSGADAELGAGLYITDDLTLAFGFANNNKLFNPGTTAAICAIFAVDSDKWRESPKLVIPELLRGDSRDCGVAQQLDQARQAYISLQATLDPGTEIRVGPLSSEINQLLVQPPLAPNFQAECINVDDRFNPNIRPAGFPSDVPFPPLPYTSPEIVANWKIVPPSDIQAAVARLMVGLPGGKG</sequence>
<reference evidence="1 2" key="1">
    <citation type="journal article" date="2024" name="J Genomics">
        <title>Draft genome sequencing and assembly of Favolaschia claudopus CIRM-BRFM 2984 isolated from oak limbs.</title>
        <authorList>
            <person name="Navarro D."/>
            <person name="Drula E."/>
            <person name="Chaduli D."/>
            <person name="Cazenave R."/>
            <person name="Ahrendt S."/>
            <person name="Wang J."/>
            <person name="Lipzen A."/>
            <person name="Daum C."/>
            <person name="Barry K."/>
            <person name="Grigoriev I.V."/>
            <person name="Favel A."/>
            <person name="Rosso M.N."/>
            <person name="Martin F."/>
        </authorList>
    </citation>
    <scope>NUCLEOTIDE SEQUENCE [LARGE SCALE GENOMIC DNA]</scope>
    <source>
        <strain evidence="1 2">CIRM-BRFM 2984</strain>
    </source>
</reference>
<gene>
    <name evidence="1" type="ORF">R3P38DRAFT_3234026</name>
</gene>
<protein>
    <submittedName>
        <fullName evidence="1">Uncharacterized protein</fullName>
    </submittedName>
</protein>
<accession>A0AAV9ZGQ3</accession>
<evidence type="ECO:0000313" key="2">
    <source>
        <dbReference type="Proteomes" id="UP001362999"/>
    </source>
</evidence>